<dbReference type="Pfam" id="PF01381">
    <property type="entry name" value="HTH_3"/>
    <property type="match status" value="1"/>
</dbReference>
<dbReference type="eggNOG" id="COG2944">
    <property type="taxonomic scope" value="Bacteria"/>
</dbReference>
<dbReference type="Proteomes" id="UP000001964">
    <property type="component" value="Chromosome"/>
</dbReference>
<evidence type="ECO:0000313" key="2">
    <source>
        <dbReference type="EMBL" id="ABI66864.1"/>
    </source>
</evidence>
<dbReference type="AlphaFoldDB" id="Q0ALH9"/>
<organism evidence="2 3">
    <name type="scientific">Maricaulis maris (strain MCS10)</name>
    <name type="common">Caulobacter maris</name>
    <dbReference type="NCBI Taxonomy" id="394221"/>
    <lineage>
        <taxon>Bacteria</taxon>
        <taxon>Pseudomonadati</taxon>
        <taxon>Pseudomonadota</taxon>
        <taxon>Alphaproteobacteria</taxon>
        <taxon>Maricaulales</taxon>
        <taxon>Maricaulaceae</taxon>
        <taxon>Maricaulis</taxon>
    </lineage>
</organism>
<accession>Q0ALH9</accession>
<feature type="domain" description="HTH cro/C1-type" evidence="1">
    <location>
        <begin position="7"/>
        <end position="61"/>
    </location>
</feature>
<dbReference type="KEGG" id="mmr:Mmar10_2578"/>
<dbReference type="InterPro" id="IPR035965">
    <property type="entry name" value="PAS-like_dom_sf"/>
</dbReference>
<dbReference type="HOGENOM" id="CLU_1432956_0_0_5"/>
<dbReference type="Gene3D" id="1.10.260.40">
    <property type="entry name" value="lambda repressor-like DNA-binding domains"/>
    <property type="match status" value="1"/>
</dbReference>
<protein>
    <submittedName>
        <fullName evidence="2">Transcriptional regulator, XRE family</fullName>
    </submittedName>
</protein>
<dbReference type="Pfam" id="PF00989">
    <property type="entry name" value="PAS"/>
    <property type="match status" value="1"/>
</dbReference>
<evidence type="ECO:0000313" key="3">
    <source>
        <dbReference type="Proteomes" id="UP000001964"/>
    </source>
</evidence>
<dbReference type="STRING" id="394221.Mmar10_2578"/>
<name>Q0ALH9_MARMM</name>
<dbReference type="EMBL" id="CP000449">
    <property type="protein sequence ID" value="ABI66864.1"/>
    <property type="molecule type" value="Genomic_DNA"/>
</dbReference>
<dbReference type="SMART" id="SM00530">
    <property type="entry name" value="HTH_XRE"/>
    <property type="match status" value="1"/>
</dbReference>
<dbReference type="PROSITE" id="PS50943">
    <property type="entry name" value="HTH_CROC1"/>
    <property type="match status" value="1"/>
</dbReference>
<dbReference type="SUPFAM" id="SSF47413">
    <property type="entry name" value="lambda repressor-like DNA-binding domains"/>
    <property type="match status" value="1"/>
</dbReference>
<dbReference type="OrthoDB" id="7630185at2"/>
<gene>
    <name evidence="2" type="ordered locus">Mmar10_2578</name>
</gene>
<dbReference type="InterPro" id="IPR001387">
    <property type="entry name" value="Cro/C1-type_HTH"/>
</dbReference>
<keyword evidence="3" id="KW-1185">Reference proteome</keyword>
<dbReference type="GO" id="GO:0006355">
    <property type="term" value="P:regulation of DNA-templated transcription"/>
    <property type="evidence" value="ECO:0007669"/>
    <property type="project" value="InterPro"/>
</dbReference>
<dbReference type="CDD" id="cd00093">
    <property type="entry name" value="HTH_XRE"/>
    <property type="match status" value="1"/>
</dbReference>
<dbReference type="InterPro" id="IPR013767">
    <property type="entry name" value="PAS_fold"/>
</dbReference>
<dbReference type="RefSeq" id="WP_011644508.1">
    <property type="nucleotide sequence ID" value="NC_008347.1"/>
</dbReference>
<reference evidence="2 3" key="1">
    <citation type="submission" date="2006-08" db="EMBL/GenBank/DDBJ databases">
        <title>Complete sequence of Maricaulis maris MCS10.</title>
        <authorList>
            <consortium name="US DOE Joint Genome Institute"/>
            <person name="Copeland A."/>
            <person name="Lucas S."/>
            <person name="Lapidus A."/>
            <person name="Barry K."/>
            <person name="Detter J.C."/>
            <person name="Glavina del Rio T."/>
            <person name="Hammon N."/>
            <person name="Israni S."/>
            <person name="Dalin E."/>
            <person name="Tice H."/>
            <person name="Pitluck S."/>
            <person name="Saunders E."/>
            <person name="Brettin T."/>
            <person name="Bruce D."/>
            <person name="Han C."/>
            <person name="Tapia R."/>
            <person name="Gilna P."/>
            <person name="Schmutz J."/>
            <person name="Larimer F."/>
            <person name="Land M."/>
            <person name="Hauser L."/>
            <person name="Kyrpides N."/>
            <person name="Mikhailova N."/>
            <person name="Viollier P."/>
            <person name="Stephens C."/>
            <person name="Richardson P."/>
        </authorList>
    </citation>
    <scope>NUCLEOTIDE SEQUENCE [LARGE SCALE GENOMIC DNA]</scope>
    <source>
        <strain evidence="2 3">MCS10</strain>
    </source>
</reference>
<dbReference type="InterPro" id="IPR010982">
    <property type="entry name" value="Lambda_DNA-bd_dom_sf"/>
</dbReference>
<dbReference type="GO" id="GO:0003677">
    <property type="term" value="F:DNA binding"/>
    <property type="evidence" value="ECO:0007669"/>
    <property type="project" value="InterPro"/>
</dbReference>
<proteinExistence type="predicted"/>
<evidence type="ECO:0000259" key="1">
    <source>
        <dbReference type="PROSITE" id="PS50943"/>
    </source>
</evidence>
<sequence>MSWVNKIKELRHFEDIKQDALALQLGVSQASVSQWERGVSEPPPNIQSKLLKRLAKTPAARFIEALRVSVRTSPNVAGLLVDRDEGVVFDLISDSAAELTEFLGHDDVGKPIHGLFGPDVDAQLGRLVEAGLFEGRVESASGVTLLHRHGKIRPVELSLTSFRVPHSEVIVRLEVRIPTPTDQDPSEHTSSLKIVRDKLFSLKDLG</sequence>
<dbReference type="SUPFAM" id="SSF55785">
    <property type="entry name" value="PYP-like sensor domain (PAS domain)"/>
    <property type="match status" value="1"/>
</dbReference>